<dbReference type="Proteomes" id="UP000680865">
    <property type="component" value="Unassembled WGS sequence"/>
</dbReference>
<evidence type="ECO:0000313" key="8">
    <source>
        <dbReference type="Proteomes" id="UP000680865"/>
    </source>
</evidence>
<dbReference type="Gene3D" id="3.20.20.80">
    <property type="entry name" value="Glycosidases"/>
    <property type="match status" value="1"/>
</dbReference>
<evidence type="ECO:0000256" key="3">
    <source>
        <dbReference type="ARBA" id="ARBA00023295"/>
    </source>
</evidence>
<dbReference type="GO" id="GO:0016985">
    <property type="term" value="F:mannan endo-1,4-beta-mannosidase activity"/>
    <property type="evidence" value="ECO:0007669"/>
    <property type="project" value="InterPro"/>
</dbReference>
<comment type="caution">
    <text evidence="7">The sequence shown here is derived from an EMBL/GenBank/DDBJ whole genome shotgun (WGS) entry which is preliminary data.</text>
</comment>
<sequence length="394" mass="42264">MPEHRRRSRRVPVVAAGATLLVLIGLAIAFTTTSDDDEPAAAPTVSASPSASAFSLGPAVTAFPSPSPSPSLSPPSSPVDPRSARRMLALSRPNGTWPGAHGLSGVNGDPSLDTPSVKAFCTARGRPCTVAQTYTDRSSWSAMTAGTGWTFENFADFDGVLVISQGLVPDGDQADLAACAAGDHDADFKAFGTLMRTHNRADSIIRLGWEFNEQTSSWRADDTTTWLSCYHRAADSIRATNPSVLFDWTINAHDTPDGVCGGLSTNCYPGDDYVDIVGIDNYDHYPWSPTAASFDRTAAAPEGLTWLYNFARKHNKPFSVGEWGVVPTADVGKENPNFITWMHTWLAAHAQHLAYETYFSDCGSGGVQSSLYRTDPTCTRNPASARRYASLFGA</sequence>
<feature type="domain" description="GH26" evidence="6">
    <location>
        <begin position="81"/>
        <end position="376"/>
    </location>
</feature>
<dbReference type="AlphaFoldDB" id="A0A919SWE0"/>
<protein>
    <recommendedName>
        <fullName evidence="6">GH26 domain-containing protein</fullName>
    </recommendedName>
</protein>
<dbReference type="PANTHER" id="PTHR40079">
    <property type="entry name" value="MANNAN ENDO-1,4-BETA-MANNOSIDASE E-RELATED"/>
    <property type="match status" value="1"/>
</dbReference>
<evidence type="ECO:0000259" key="6">
    <source>
        <dbReference type="PROSITE" id="PS51764"/>
    </source>
</evidence>
<feature type="compositionally biased region" description="Pro residues" evidence="5">
    <location>
        <begin position="65"/>
        <end position="78"/>
    </location>
</feature>
<dbReference type="GO" id="GO:0006080">
    <property type="term" value="P:substituted mannan metabolic process"/>
    <property type="evidence" value="ECO:0007669"/>
    <property type="project" value="InterPro"/>
</dbReference>
<dbReference type="InterPro" id="IPR000805">
    <property type="entry name" value="Glyco_hydro_26"/>
</dbReference>
<dbReference type="InterPro" id="IPR022790">
    <property type="entry name" value="GH26_dom"/>
</dbReference>
<gene>
    <name evidence="7" type="ORF">Aco04nite_66980</name>
</gene>
<keyword evidence="2 4" id="KW-0378">Hydrolase</keyword>
<evidence type="ECO:0000256" key="1">
    <source>
        <dbReference type="ARBA" id="ARBA00007754"/>
    </source>
</evidence>
<dbReference type="InterPro" id="IPR017853">
    <property type="entry name" value="GH"/>
</dbReference>
<accession>A0A919SWE0</accession>
<keyword evidence="3 4" id="KW-0326">Glycosidase</keyword>
<dbReference type="Pfam" id="PF02156">
    <property type="entry name" value="Glyco_hydro_26"/>
    <property type="match status" value="1"/>
</dbReference>
<reference evidence="7" key="1">
    <citation type="submission" date="2021-03" db="EMBL/GenBank/DDBJ databases">
        <title>Whole genome shotgun sequence of Actinoplanes consettensis NBRC 14913.</title>
        <authorList>
            <person name="Komaki H."/>
            <person name="Tamura T."/>
        </authorList>
    </citation>
    <scope>NUCLEOTIDE SEQUENCE</scope>
    <source>
        <strain evidence="7">NBRC 14913</strain>
    </source>
</reference>
<comment type="similarity">
    <text evidence="1 4">Belongs to the glycosyl hydrolase 26 family.</text>
</comment>
<organism evidence="7 8">
    <name type="scientific">Winogradskya consettensis</name>
    <dbReference type="NCBI Taxonomy" id="113560"/>
    <lineage>
        <taxon>Bacteria</taxon>
        <taxon>Bacillati</taxon>
        <taxon>Actinomycetota</taxon>
        <taxon>Actinomycetes</taxon>
        <taxon>Micromonosporales</taxon>
        <taxon>Micromonosporaceae</taxon>
        <taxon>Winogradskya</taxon>
    </lineage>
</organism>
<proteinExistence type="inferred from homology"/>
<dbReference type="SUPFAM" id="SSF51445">
    <property type="entry name" value="(Trans)glycosidases"/>
    <property type="match status" value="1"/>
</dbReference>
<feature type="active site" description="Nucleophile" evidence="4">
    <location>
        <position position="322"/>
    </location>
</feature>
<evidence type="ECO:0000256" key="2">
    <source>
        <dbReference type="ARBA" id="ARBA00022801"/>
    </source>
</evidence>
<feature type="region of interest" description="Disordered" evidence="5">
    <location>
        <begin position="62"/>
        <end position="84"/>
    </location>
</feature>
<dbReference type="PROSITE" id="PS51764">
    <property type="entry name" value="GH26"/>
    <property type="match status" value="1"/>
</dbReference>
<evidence type="ECO:0000256" key="5">
    <source>
        <dbReference type="SAM" id="MobiDB-lite"/>
    </source>
</evidence>
<name>A0A919SWE0_9ACTN</name>
<keyword evidence="8" id="KW-1185">Reference proteome</keyword>
<feature type="active site" description="Proton donor" evidence="4">
    <location>
        <position position="210"/>
    </location>
</feature>
<evidence type="ECO:0000256" key="4">
    <source>
        <dbReference type="PROSITE-ProRule" id="PRU01100"/>
    </source>
</evidence>
<dbReference type="EMBL" id="BOQP01000039">
    <property type="protein sequence ID" value="GIM79717.1"/>
    <property type="molecule type" value="Genomic_DNA"/>
</dbReference>
<evidence type="ECO:0000313" key="7">
    <source>
        <dbReference type="EMBL" id="GIM79717.1"/>
    </source>
</evidence>
<dbReference type="PANTHER" id="PTHR40079:SF4">
    <property type="entry name" value="GH26 DOMAIN-CONTAINING PROTEIN-RELATED"/>
    <property type="match status" value="1"/>
</dbReference>